<dbReference type="AlphaFoldDB" id="A0A8T2SU94"/>
<keyword evidence="2" id="KW-0813">Transport</keyword>
<evidence type="ECO:0000256" key="1">
    <source>
        <dbReference type="ARBA" id="ARBA00004370"/>
    </source>
</evidence>
<feature type="transmembrane region" description="Helical" evidence="7">
    <location>
        <begin position="477"/>
        <end position="500"/>
    </location>
</feature>
<evidence type="ECO:0000259" key="8">
    <source>
        <dbReference type="Pfam" id="PF01490"/>
    </source>
</evidence>
<protein>
    <recommendedName>
        <fullName evidence="8">Amino acid transporter transmembrane domain-containing protein</fullName>
    </recommendedName>
</protein>
<comment type="subcellular location">
    <subcellularLocation>
        <location evidence="1">Membrane</location>
    </subcellularLocation>
</comment>
<dbReference type="Proteomes" id="UP000825935">
    <property type="component" value="Chromosome 18"/>
</dbReference>
<feature type="transmembrane region" description="Helical" evidence="7">
    <location>
        <begin position="447"/>
        <end position="465"/>
    </location>
</feature>
<keyword evidence="5 7" id="KW-1133">Transmembrane helix</keyword>
<gene>
    <name evidence="9" type="ORF">KP509_18G066700</name>
</gene>
<keyword evidence="4" id="KW-0029">Amino-acid transport</keyword>
<accession>A0A8T2SU94</accession>
<dbReference type="PANTHER" id="PTHR48017">
    <property type="entry name" value="OS05G0424000 PROTEIN-RELATED"/>
    <property type="match status" value="1"/>
</dbReference>
<evidence type="ECO:0000313" key="10">
    <source>
        <dbReference type="Proteomes" id="UP000825935"/>
    </source>
</evidence>
<feature type="transmembrane region" description="Helical" evidence="7">
    <location>
        <begin position="225"/>
        <end position="248"/>
    </location>
</feature>
<dbReference type="GO" id="GO:0016020">
    <property type="term" value="C:membrane"/>
    <property type="evidence" value="ECO:0007669"/>
    <property type="project" value="UniProtKB-SubCell"/>
</dbReference>
<dbReference type="Pfam" id="PF01490">
    <property type="entry name" value="Aa_trans"/>
    <property type="match status" value="1"/>
</dbReference>
<dbReference type="OrthoDB" id="40134at2759"/>
<evidence type="ECO:0000256" key="3">
    <source>
        <dbReference type="ARBA" id="ARBA00022692"/>
    </source>
</evidence>
<dbReference type="GO" id="GO:0006865">
    <property type="term" value="P:amino acid transport"/>
    <property type="evidence" value="ECO:0007669"/>
    <property type="project" value="UniProtKB-KW"/>
</dbReference>
<evidence type="ECO:0000256" key="7">
    <source>
        <dbReference type="SAM" id="Phobius"/>
    </source>
</evidence>
<comment type="caution">
    <text evidence="9">The sequence shown here is derived from an EMBL/GenBank/DDBJ whole genome shotgun (WGS) entry which is preliminary data.</text>
</comment>
<keyword evidence="6 7" id="KW-0472">Membrane</keyword>
<organism evidence="9 10">
    <name type="scientific">Ceratopteris richardii</name>
    <name type="common">Triangle waterfern</name>
    <dbReference type="NCBI Taxonomy" id="49495"/>
    <lineage>
        <taxon>Eukaryota</taxon>
        <taxon>Viridiplantae</taxon>
        <taxon>Streptophyta</taxon>
        <taxon>Embryophyta</taxon>
        <taxon>Tracheophyta</taxon>
        <taxon>Polypodiopsida</taxon>
        <taxon>Polypodiidae</taxon>
        <taxon>Polypodiales</taxon>
        <taxon>Pteridineae</taxon>
        <taxon>Pteridaceae</taxon>
        <taxon>Parkerioideae</taxon>
        <taxon>Ceratopteris</taxon>
    </lineage>
</organism>
<keyword evidence="10" id="KW-1185">Reference proteome</keyword>
<proteinExistence type="predicted"/>
<feature type="transmembrane region" description="Helical" evidence="7">
    <location>
        <begin position="93"/>
        <end position="116"/>
    </location>
</feature>
<dbReference type="InterPro" id="IPR013057">
    <property type="entry name" value="AA_transpt_TM"/>
</dbReference>
<reference evidence="9" key="1">
    <citation type="submission" date="2021-08" db="EMBL/GenBank/DDBJ databases">
        <title>WGS assembly of Ceratopteris richardii.</title>
        <authorList>
            <person name="Marchant D.B."/>
            <person name="Chen G."/>
            <person name="Jenkins J."/>
            <person name="Shu S."/>
            <person name="Leebens-Mack J."/>
            <person name="Grimwood J."/>
            <person name="Schmutz J."/>
            <person name="Soltis P."/>
            <person name="Soltis D."/>
            <person name="Chen Z.-H."/>
        </authorList>
    </citation>
    <scope>NUCLEOTIDE SEQUENCE</scope>
    <source>
        <strain evidence="9">Whitten #5841</strain>
        <tissue evidence="9">Leaf</tissue>
    </source>
</reference>
<feature type="transmembrane region" description="Helical" evidence="7">
    <location>
        <begin position="320"/>
        <end position="339"/>
    </location>
</feature>
<feature type="domain" description="Amino acid transporter transmembrane" evidence="8">
    <location>
        <begin position="62"/>
        <end position="506"/>
    </location>
</feature>
<keyword evidence="3 7" id="KW-0812">Transmembrane</keyword>
<dbReference type="OMA" id="MANEHQL"/>
<evidence type="ECO:0000256" key="5">
    <source>
        <dbReference type="ARBA" id="ARBA00022989"/>
    </source>
</evidence>
<feature type="transmembrane region" description="Helical" evidence="7">
    <location>
        <begin position="359"/>
        <end position="380"/>
    </location>
</feature>
<evidence type="ECO:0000256" key="4">
    <source>
        <dbReference type="ARBA" id="ARBA00022970"/>
    </source>
</evidence>
<evidence type="ECO:0000313" key="9">
    <source>
        <dbReference type="EMBL" id="KAH7366188.1"/>
    </source>
</evidence>
<sequence length="520" mass="57335">MQLHSGNQFNGRFTDPVTHYKKQVVMGTPRDEATIAEQGLLNGTPSYRLQDQEVDDDGRPKRTGTIWTASAHIITAVIGSGVLSLAWSMAKLGWVAGPICLALFALITYYTSLLLADCYRSPLSSSIPTTGNTVGLRNYTYMEAVRSYLGPTRTKLCALVQYTNFVGISIGYTITSSISMVAIARSNCFHKRGHQAQCYTSTYPFMLLFGTVQVILSQIPSFSKLWWLSIVAAVMSFSYSSIGVGLGISKVADEGMTHIKGSIGGLLYTEKGFNAESIWPVFQSLGNIAFAYSYSIILIEIQDTVRSPPLESVTMKKANLVGVSTTTMFYMLCGCMGYAAFGDDAPGNLLTGFGFYEPFWLVDLANACVVLHLVGAFQVFSQPFFAFVEAWVAASYPKNKIVSKEYIIRLPLSSDTYKFNMFRVMSRTIFVAFTTLASMLLPFFNDILGILGAFAFWPLTVYFPIEMHIAQGKAPKWGARWLLLQGLSTLCLIVSMLALMGSLKGVVEDLRIYKPFQKST</sequence>
<feature type="transmembrane region" description="Helical" evidence="7">
    <location>
        <begin position="278"/>
        <end position="299"/>
    </location>
</feature>
<evidence type="ECO:0000256" key="2">
    <source>
        <dbReference type="ARBA" id="ARBA00022448"/>
    </source>
</evidence>
<name>A0A8T2SU94_CERRI</name>
<feature type="transmembrane region" description="Helical" evidence="7">
    <location>
        <begin position="66"/>
        <end position="87"/>
    </location>
</feature>
<evidence type="ECO:0000256" key="6">
    <source>
        <dbReference type="ARBA" id="ARBA00023136"/>
    </source>
</evidence>
<dbReference type="EMBL" id="CM035423">
    <property type="protein sequence ID" value="KAH7366188.1"/>
    <property type="molecule type" value="Genomic_DNA"/>
</dbReference>